<feature type="transmembrane region" description="Helical" evidence="10">
    <location>
        <begin position="58"/>
        <end position="76"/>
    </location>
</feature>
<keyword evidence="7" id="KW-0067">ATP-binding</keyword>
<feature type="transmembrane region" description="Helical" evidence="10">
    <location>
        <begin position="82"/>
        <end position="98"/>
    </location>
</feature>
<keyword evidence="10" id="KW-0472">Membrane</keyword>
<dbReference type="GO" id="GO:0005524">
    <property type="term" value="F:ATP binding"/>
    <property type="evidence" value="ECO:0007669"/>
    <property type="project" value="UniProtKB-KW"/>
</dbReference>
<keyword evidence="10" id="KW-1133">Transmembrane helix</keyword>
<feature type="transmembrane region" description="Helical" evidence="10">
    <location>
        <begin position="36"/>
        <end position="51"/>
    </location>
</feature>
<keyword evidence="4" id="KW-0808">Transferase</keyword>
<keyword evidence="6 13" id="KW-0418">Kinase</keyword>
<dbReference type="GO" id="GO:0016020">
    <property type="term" value="C:membrane"/>
    <property type="evidence" value="ECO:0007669"/>
    <property type="project" value="InterPro"/>
</dbReference>
<evidence type="ECO:0000256" key="6">
    <source>
        <dbReference type="ARBA" id="ARBA00022777"/>
    </source>
</evidence>
<evidence type="ECO:0000259" key="11">
    <source>
        <dbReference type="Pfam" id="PF02518"/>
    </source>
</evidence>
<evidence type="ECO:0000256" key="2">
    <source>
        <dbReference type="ARBA" id="ARBA00012438"/>
    </source>
</evidence>
<dbReference type="PANTHER" id="PTHR24421">
    <property type="entry name" value="NITRATE/NITRITE SENSOR PROTEIN NARX-RELATED"/>
    <property type="match status" value="1"/>
</dbReference>
<dbReference type="Gene3D" id="1.20.5.1930">
    <property type="match status" value="1"/>
</dbReference>
<feature type="transmembrane region" description="Helical" evidence="10">
    <location>
        <begin position="110"/>
        <end position="131"/>
    </location>
</feature>
<evidence type="ECO:0000256" key="8">
    <source>
        <dbReference type="ARBA" id="ARBA00023012"/>
    </source>
</evidence>
<evidence type="ECO:0000256" key="9">
    <source>
        <dbReference type="SAM" id="Coils"/>
    </source>
</evidence>
<feature type="coiled-coil region" evidence="9">
    <location>
        <begin position="180"/>
        <end position="207"/>
    </location>
</feature>
<name>A0A543E0C0_9PSEU</name>
<evidence type="ECO:0000256" key="5">
    <source>
        <dbReference type="ARBA" id="ARBA00022741"/>
    </source>
</evidence>
<gene>
    <name evidence="13" type="ORF">FB558_1763</name>
</gene>
<evidence type="ECO:0000259" key="12">
    <source>
        <dbReference type="Pfam" id="PF07730"/>
    </source>
</evidence>
<dbReference type="OrthoDB" id="227596at2"/>
<dbReference type="GO" id="GO:0046983">
    <property type="term" value="F:protein dimerization activity"/>
    <property type="evidence" value="ECO:0007669"/>
    <property type="project" value="InterPro"/>
</dbReference>
<evidence type="ECO:0000256" key="1">
    <source>
        <dbReference type="ARBA" id="ARBA00000085"/>
    </source>
</evidence>
<keyword evidence="9" id="KW-0175">Coiled coil</keyword>
<keyword evidence="10" id="KW-0812">Transmembrane</keyword>
<reference evidence="13 14" key="1">
    <citation type="submission" date="2019-06" db="EMBL/GenBank/DDBJ databases">
        <title>Sequencing the genomes of 1000 actinobacteria strains.</title>
        <authorList>
            <person name="Klenk H.-P."/>
        </authorList>
    </citation>
    <scope>NUCLEOTIDE SEQUENCE [LARGE SCALE GENOMIC DNA]</scope>
    <source>
        <strain evidence="13 14">DSM 45301</strain>
    </source>
</reference>
<dbReference type="EC" id="2.7.13.3" evidence="2"/>
<keyword evidence="14" id="KW-1185">Reference proteome</keyword>
<dbReference type="InterPro" id="IPR050482">
    <property type="entry name" value="Sensor_HK_TwoCompSys"/>
</dbReference>
<comment type="caution">
    <text evidence="13">The sequence shown here is derived from an EMBL/GenBank/DDBJ whole genome shotgun (WGS) entry which is preliminary data.</text>
</comment>
<evidence type="ECO:0000256" key="10">
    <source>
        <dbReference type="SAM" id="Phobius"/>
    </source>
</evidence>
<dbReference type="CDD" id="cd16917">
    <property type="entry name" value="HATPase_UhpB-NarQ-NarX-like"/>
    <property type="match status" value="1"/>
</dbReference>
<keyword evidence="3" id="KW-0597">Phosphoprotein</keyword>
<proteinExistence type="predicted"/>
<dbReference type="Proteomes" id="UP000315677">
    <property type="component" value="Unassembled WGS sequence"/>
</dbReference>
<evidence type="ECO:0000313" key="14">
    <source>
        <dbReference type="Proteomes" id="UP000315677"/>
    </source>
</evidence>
<dbReference type="RefSeq" id="WP_142050079.1">
    <property type="nucleotide sequence ID" value="NZ_VFPA01000001.1"/>
</dbReference>
<feature type="domain" description="Histidine kinase/HSP90-like ATPase" evidence="11">
    <location>
        <begin position="306"/>
        <end position="391"/>
    </location>
</feature>
<dbReference type="Pfam" id="PF02518">
    <property type="entry name" value="HATPase_c"/>
    <property type="match status" value="1"/>
</dbReference>
<organism evidence="13 14">
    <name type="scientific">Pseudonocardia kunmingensis</name>
    <dbReference type="NCBI Taxonomy" id="630975"/>
    <lineage>
        <taxon>Bacteria</taxon>
        <taxon>Bacillati</taxon>
        <taxon>Actinomycetota</taxon>
        <taxon>Actinomycetes</taxon>
        <taxon>Pseudonocardiales</taxon>
        <taxon>Pseudonocardiaceae</taxon>
        <taxon>Pseudonocardia</taxon>
    </lineage>
</organism>
<dbReference type="EMBL" id="VFPA01000001">
    <property type="protein sequence ID" value="TQM14984.1"/>
    <property type="molecule type" value="Genomic_DNA"/>
</dbReference>
<accession>A0A543E0C0</accession>
<dbReference type="InterPro" id="IPR011712">
    <property type="entry name" value="Sig_transdc_His_kin_sub3_dim/P"/>
</dbReference>
<keyword evidence="5" id="KW-0547">Nucleotide-binding</keyword>
<feature type="domain" description="Signal transduction histidine kinase subgroup 3 dimerisation and phosphoacceptor" evidence="12">
    <location>
        <begin position="199"/>
        <end position="264"/>
    </location>
</feature>
<dbReference type="Gene3D" id="3.30.565.10">
    <property type="entry name" value="Histidine kinase-like ATPase, C-terminal domain"/>
    <property type="match status" value="1"/>
</dbReference>
<feature type="transmembrane region" description="Helical" evidence="10">
    <location>
        <begin position="429"/>
        <end position="449"/>
    </location>
</feature>
<evidence type="ECO:0000256" key="3">
    <source>
        <dbReference type="ARBA" id="ARBA00022553"/>
    </source>
</evidence>
<sequence>MRSLRSRLRPGAALWAVLLVPLVVDASAGPPGSRAIELVGGAVLLAVLVGLRDRAPLGVLCAAMATVAAAGLVLAPTTSGPVRVWPVVATAVFAYGAGRRMPGTRAVVGAVGAVAATGLPVGLLLGLASHGGARGGFGLVSGVYDWVVLVLVLLLAVGPAWLAGRYGRQRAALVAGGWERAALLERQQRLEADRARLAERARIAQDMHDSLGHEWTLIALRAAALEVSPRLDEDSRDAARELRAGVAAATERLREVIGVLRTDDGADPDERLDVAALVERAGDAGMSVRWDGGHERVDLPEMVRHAAHRVVREALTNAARHAPGAPVTVRLDHTDDTTTVRITNGPATSPAAERGGGTGLVGLHERVRLLGGTLRAGPAGAGFAVVAVLPHDGRPAAAPDEAVTESERHLERARGEAHRSLTAAVRVPLLAGAAVAVLTVGLFLLVGAANRLDPAVFERLPIGAARAAVEAQLPPFQVLDDPGRRLPLPSPGSSCRYYWSSEPTDERLIFRLCFADDRLVGKEAVPRAALSGPEGAP</sequence>
<protein>
    <recommendedName>
        <fullName evidence="2">histidine kinase</fullName>
        <ecNumber evidence="2">2.7.13.3</ecNumber>
    </recommendedName>
</protein>
<dbReference type="InterPro" id="IPR036890">
    <property type="entry name" value="HATPase_C_sf"/>
</dbReference>
<dbReference type="InterPro" id="IPR003594">
    <property type="entry name" value="HATPase_dom"/>
</dbReference>
<comment type="catalytic activity">
    <reaction evidence="1">
        <text>ATP + protein L-histidine = ADP + protein N-phospho-L-histidine.</text>
        <dbReference type="EC" id="2.7.13.3"/>
    </reaction>
</comment>
<evidence type="ECO:0000256" key="7">
    <source>
        <dbReference type="ARBA" id="ARBA00022840"/>
    </source>
</evidence>
<keyword evidence="8" id="KW-0902">Two-component regulatory system</keyword>
<dbReference type="Pfam" id="PF07730">
    <property type="entry name" value="HisKA_3"/>
    <property type="match status" value="1"/>
</dbReference>
<dbReference type="SUPFAM" id="SSF55874">
    <property type="entry name" value="ATPase domain of HSP90 chaperone/DNA topoisomerase II/histidine kinase"/>
    <property type="match status" value="1"/>
</dbReference>
<evidence type="ECO:0000313" key="13">
    <source>
        <dbReference type="EMBL" id="TQM14984.1"/>
    </source>
</evidence>
<evidence type="ECO:0000256" key="4">
    <source>
        <dbReference type="ARBA" id="ARBA00022679"/>
    </source>
</evidence>
<dbReference type="GO" id="GO:0000155">
    <property type="term" value="F:phosphorelay sensor kinase activity"/>
    <property type="evidence" value="ECO:0007669"/>
    <property type="project" value="InterPro"/>
</dbReference>
<dbReference type="PANTHER" id="PTHR24421:SF10">
    <property type="entry name" value="NITRATE_NITRITE SENSOR PROTEIN NARQ"/>
    <property type="match status" value="1"/>
</dbReference>
<dbReference type="AlphaFoldDB" id="A0A543E0C0"/>
<feature type="transmembrane region" description="Helical" evidence="10">
    <location>
        <begin position="143"/>
        <end position="163"/>
    </location>
</feature>